<evidence type="ECO:0000313" key="1">
    <source>
        <dbReference type="EMBL" id="MCI75215.1"/>
    </source>
</evidence>
<keyword evidence="2" id="KW-1185">Reference proteome</keyword>
<dbReference type="AlphaFoldDB" id="A0A392UTV4"/>
<reference evidence="1 2" key="1">
    <citation type="journal article" date="2018" name="Front. Plant Sci.">
        <title>Red Clover (Trifolium pratense) and Zigzag Clover (T. medium) - A Picture of Genomic Similarities and Differences.</title>
        <authorList>
            <person name="Dluhosova J."/>
            <person name="Istvanek J."/>
            <person name="Nedelnik J."/>
            <person name="Repkova J."/>
        </authorList>
    </citation>
    <scope>NUCLEOTIDE SEQUENCE [LARGE SCALE GENOMIC DNA]</scope>
    <source>
        <strain evidence="2">cv. 10/8</strain>
        <tissue evidence="1">Leaf</tissue>
    </source>
</reference>
<evidence type="ECO:0000313" key="2">
    <source>
        <dbReference type="Proteomes" id="UP000265520"/>
    </source>
</evidence>
<accession>A0A392UTV4</accession>
<dbReference type="Proteomes" id="UP000265520">
    <property type="component" value="Unassembled WGS sequence"/>
</dbReference>
<organism evidence="1 2">
    <name type="scientific">Trifolium medium</name>
    <dbReference type="NCBI Taxonomy" id="97028"/>
    <lineage>
        <taxon>Eukaryota</taxon>
        <taxon>Viridiplantae</taxon>
        <taxon>Streptophyta</taxon>
        <taxon>Embryophyta</taxon>
        <taxon>Tracheophyta</taxon>
        <taxon>Spermatophyta</taxon>
        <taxon>Magnoliopsida</taxon>
        <taxon>eudicotyledons</taxon>
        <taxon>Gunneridae</taxon>
        <taxon>Pentapetalae</taxon>
        <taxon>rosids</taxon>
        <taxon>fabids</taxon>
        <taxon>Fabales</taxon>
        <taxon>Fabaceae</taxon>
        <taxon>Papilionoideae</taxon>
        <taxon>50 kb inversion clade</taxon>
        <taxon>NPAAA clade</taxon>
        <taxon>Hologalegina</taxon>
        <taxon>IRL clade</taxon>
        <taxon>Trifolieae</taxon>
        <taxon>Trifolium</taxon>
    </lineage>
</organism>
<comment type="caution">
    <text evidence="1">The sequence shown here is derived from an EMBL/GenBank/DDBJ whole genome shotgun (WGS) entry which is preliminary data.</text>
</comment>
<name>A0A392UTV4_9FABA</name>
<sequence length="38" mass="4383">MENDAKEWNVRRVLSMFDHATAAKILATPLYRMVSDDS</sequence>
<proteinExistence type="predicted"/>
<dbReference type="EMBL" id="LXQA010877540">
    <property type="protein sequence ID" value="MCI75215.1"/>
    <property type="molecule type" value="Genomic_DNA"/>
</dbReference>
<protein>
    <submittedName>
        <fullName evidence="1">Uncharacterized protein</fullName>
    </submittedName>
</protein>